<evidence type="ECO:0000313" key="2">
    <source>
        <dbReference type="Proteomes" id="UP001157125"/>
    </source>
</evidence>
<organism evidence="1 2">
    <name type="scientific">Demequina litorisediminis</name>
    <dbReference type="NCBI Taxonomy" id="1849022"/>
    <lineage>
        <taxon>Bacteria</taxon>
        <taxon>Bacillati</taxon>
        <taxon>Actinomycetota</taxon>
        <taxon>Actinomycetes</taxon>
        <taxon>Micrococcales</taxon>
        <taxon>Demequinaceae</taxon>
        <taxon>Demequina</taxon>
    </lineage>
</organism>
<comment type="caution">
    <text evidence="1">The sequence shown here is derived from an EMBL/GenBank/DDBJ whole genome shotgun (WGS) entry which is preliminary data.</text>
</comment>
<dbReference type="PANTHER" id="PTHR30522">
    <property type="entry name" value="NUCLEOSIDE TRIPHOSPHATE PYROPHOSPHOHYDROLASE"/>
    <property type="match status" value="1"/>
</dbReference>
<evidence type="ECO:0000313" key="1">
    <source>
        <dbReference type="EMBL" id="GMA34997.1"/>
    </source>
</evidence>
<proteinExistence type="predicted"/>
<reference evidence="2" key="1">
    <citation type="journal article" date="2019" name="Int. J. Syst. Evol. Microbiol.">
        <title>The Global Catalogue of Microorganisms (GCM) 10K type strain sequencing project: providing services to taxonomists for standard genome sequencing and annotation.</title>
        <authorList>
            <consortium name="The Broad Institute Genomics Platform"/>
            <consortium name="The Broad Institute Genome Sequencing Center for Infectious Disease"/>
            <person name="Wu L."/>
            <person name="Ma J."/>
        </authorList>
    </citation>
    <scope>NUCLEOTIDE SEQUENCE [LARGE SCALE GENOMIC DNA]</scope>
    <source>
        <strain evidence="2">NBRC 112299</strain>
    </source>
</reference>
<dbReference type="Proteomes" id="UP001157125">
    <property type="component" value="Unassembled WGS sequence"/>
</dbReference>
<accession>A0ABQ6ICT9</accession>
<name>A0ABQ6ICT9_9MICO</name>
<dbReference type="PANTHER" id="PTHR30522:SF0">
    <property type="entry name" value="NUCLEOSIDE TRIPHOSPHATE PYROPHOSPHOHYDROLASE"/>
    <property type="match status" value="1"/>
</dbReference>
<dbReference type="InterPro" id="IPR011551">
    <property type="entry name" value="NTP_PyrPHydrolase_MazG"/>
</dbReference>
<keyword evidence="2" id="KW-1185">Reference proteome</keyword>
<sequence length="116" mass="11934">MFADGGEDISAAETLGRWEKIKQATKGRESVMDGIPVAQPALARAQKVISRAAKTGLEVRDEAGVGIGQQLLALVARAEAEGVDAEGALRAATRAYEAAAREAEAGRASATEGSPD</sequence>
<dbReference type="Gene3D" id="1.10.287.1080">
    <property type="entry name" value="MazG-like"/>
    <property type="match status" value="1"/>
</dbReference>
<dbReference type="EMBL" id="BSUN01000001">
    <property type="protein sequence ID" value="GMA34997.1"/>
    <property type="molecule type" value="Genomic_DNA"/>
</dbReference>
<gene>
    <name evidence="1" type="ORF">GCM10025876_12010</name>
</gene>
<protein>
    <submittedName>
        <fullName evidence="1">Uncharacterized protein</fullName>
    </submittedName>
</protein>
<dbReference type="RefSeq" id="WP_348523474.1">
    <property type="nucleotide sequence ID" value="NZ_BSUN01000001.1"/>
</dbReference>